<evidence type="ECO:0000313" key="2">
    <source>
        <dbReference type="EMBL" id="RMC05566.1"/>
    </source>
</evidence>
<dbReference type="InterPro" id="IPR012337">
    <property type="entry name" value="RNaseH-like_sf"/>
</dbReference>
<evidence type="ECO:0000313" key="3">
    <source>
        <dbReference type="Proteomes" id="UP000269221"/>
    </source>
</evidence>
<organism evidence="2 3">
    <name type="scientific">Hirundo rustica rustica</name>
    <dbReference type="NCBI Taxonomy" id="333673"/>
    <lineage>
        <taxon>Eukaryota</taxon>
        <taxon>Metazoa</taxon>
        <taxon>Chordata</taxon>
        <taxon>Craniata</taxon>
        <taxon>Vertebrata</taxon>
        <taxon>Euteleostomi</taxon>
        <taxon>Archelosauria</taxon>
        <taxon>Archosauria</taxon>
        <taxon>Dinosauria</taxon>
        <taxon>Saurischia</taxon>
        <taxon>Theropoda</taxon>
        <taxon>Coelurosauria</taxon>
        <taxon>Aves</taxon>
        <taxon>Neognathae</taxon>
        <taxon>Neoaves</taxon>
        <taxon>Telluraves</taxon>
        <taxon>Australaves</taxon>
        <taxon>Passeriformes</taxon>
        <taxon>Sylvioidea</taxon>
        <taxon>Hirundinidae</taxon>
        <taxon>Hirundo</taxon>
    </lineage>
</organism>
<comment type="caution">
    <text evidence="2">The sequence shown here is derived from an EMBL/GenBank/DDBJ whole genome shotgun (WGS) entry which is preliminary data.</text>
</comment>
<sequence length="204" mass="22372">MEILATYERVQAASEVIGTEAQVLLAPQLLVLGWMFKGKVSSTHHATDTTWSKWIALITQCAHTGNPNCAGILEIITSCTEEENFGVRDEEEQEQVTHAEEAPPYNQQPAEETRYALFTDGSCHIVGMNQKWKAAVWSSTPQGAQATEGEGGSSQFAELKAVELALDIAEKEKWPKLYLFTDLWNGSRCSVGLAGKVENGQLAE</sequence>
<dbReference type="EMBL" id="QRBI01000123">
    <property type="protein sequence ID" value="RMC05566.1"/>
    <property type="molecule type" value="Genomic_DNA"/>
</dbReference>
<dbReference type="Proteomes" id="UP000269221">
    <property type="component" value="Unassembled WGS sequence"/>
</dbReference>
<dbReference type="InterPro" id="IPR036397">
    <property type="entry name" value="RNaseH_sf"/>
</dbReference>
<evidence type="ECO:0000256" key="1">
    <source>
        <dbReference type="SAM" id="MobiDB-lite"/>
    </source>
</evidence>
<dbReference type="OrthoDB" id="9950135at2759"/>
<dbReference type="GO" id="GO:0003676">
    <property type="term" value="F:nucleic acid binding"/>
    <property type="evidence" value="ECO:0007669"/>
    <property type="project" value="InterPro"/>
</dbReference>
<protein>
    <submittedName>
        <fullName evidence="2">Uncharacterized protein</fullName>
    </submittedName>
</protein>
<dbReference type="AlphaFoldDB" id="A0A3M0JX59"/>
<accession>A0A3M0JX59</accession>
<proteinExistence type="predicted"/>
<keyword evidence="3" id="KW-1185">Reference proteome</keyword>
<reference evidence="2 3" key="1">
    <citation type="submission" date="2018-07" db="EMBL/GenBank/DDBJ databases">
        <title>A high quality draft genome assembly of the barn swallow (H. rustica rustica).</title>
        <authorList>
            <person name="Formenti G."/>
            <person name="Chiara M."/>
            <person name="Poveda L."/>
            <person name="Francoijs K.-J."/>
            <person name="Bonisoli-Alquati A."/>
            <person name="Canova L."/>
            <person name="Gianfranceschi L."/>
            <person name="Horner D.S."/>
            <person name="Saino N."/>
        </authorList>
    </citation>
    <scope>NUCLEOTIDE SEQUENCE [LARGE SCALE GENOMIC DNA]</scope>
    <source>
        <strain evidence="2">Chelidonia</strain>
        <tissue evidence="2">Blood</tissue>
    </source>
</reference>
<name>A0A3M0JX59_HIRRU</name>
<feature type="region of interest" description="Disordered" evidence="1">
    <location>
        <begin position="88"/>
        <end position="109"/>
    </location>
</feature>
<dbReference type="SUPFAM" id="SSF53098">
    <property type="entry name" value="Ribonuclease H-like"/>
    <property type="match status" value="1"/>
</dbReference>
<gene>
    <name evidence="2" type="ORF">DUI87_18763</name>
</gene>
<dbReference type="Gene3D" id="3.30.420.10">
    <property type="entry name" value="Ribonuclease H-like superfamily/Ribonuclease H"/>
    <property type="match status" value="1"/>
</dbReference>